<dbReference type="OrthoDB" id="4419620at2"/>
<dbReference type="InterPro" id="IPR010982">
    <property type="entry name" value="Lambda_DNA-bd_dom_sf"/>
</dbReference>
<dbReference type="SUPFAM" id="SSF47413">
    <property type="entry name" value="lambda repressor-like DNA-binding domains"/>
    <property type="match status" value="1"/>
</dbReference>
<dbReference type="GO" id="GO:0003677">
    <property type="term" value="F:DNA binding"/>
    <property type="evidence" value="ECO:0007669"/>
    <property type="project" value="InterPro"/>
</dbReference>
<dbReference type="RefSeq" id="WP_008871827.1">
    <property type="nucleotide sequence ID" value="NZ_ACJN02000005.1"/>
</dbReference>
<dbReference type="eggNOG" id="COG1396">
    <property type="taxonomic scope" value="Bacteria"/>
</dbReference>
<dbReference type="InterPro" id="IPR001387">
    <property type="entry name" value="Cro/C1-type_HTH"/>
</dbReference>
<evidence type="ECO:0000313" key="2">
    <source>
        <dbReference type="EMBL" id="EFI32728.1"/>
    </source>
</evidence>
<reference evidence="2" key="1">
    <citation type="submission" date="2010-05" db="EMBL/GenBank/DDBJ databases">
        <title>The draft genome of Desulfonatronospira thiodismutans ASO3-1.</title>
        <authorList>
            <consortium name="US DOE Joint Genome Institute (JGI-PGF)"/>
            <person name="Lucas S."/>
            <person name="Copeland A."/>
            <person name="Lapidus A."/>
            <person name="Cheng J.-F."/>
            <person name="Bruce D."/>
            <person name="Goodwin L."/>
            <person name="Pitluck S."/>
            <person name="Chertkov O."/>
            <person name="Brettin T."/>
            <person name="Detter J.C."/>
            <person name="Han C."/>
            <person name="Land M.L."/>
            <person name="Hauser L."/>
            <person name="Kyrpides N."/>
            <person name="Mikhailova N."/>
            <person name="Muyzer G."/>
            <person name="Woyke T."/>
        </authorList>
    </citation>
    <scope>NUCLEOTIDE SEQUENCE [LARGE SCALE GENOMIC DNA]</scope>
    <source>
        <strain evidence="2">ASO3-1</strain>
    </source>
</reference>
<dbReference type="AlphaFoldDB" id="D6SUX2"/>
<proteinExistence type="predicted"/>
<evidence type="ECO:0000313" key="3">
    <source>
        <dbReference type="Proteomes" id="UP000005496"/>
    </source>
</evidence>
<dbReference type="SMART" id="SM00530">
    <property type="entry name" value="HTH_XRE"/>
    <property type="match status" value="1"/>
</dbReference>
<sequence length="79" mass="8908">MITPAQIRAARGLLRWSQKDLSKKSGVSLRAVNRVESEECDPRMSTLKALEYTLEQAGVVFINEEHKVGVYLRSTGQLF</sequence>
<dbReference type="PROSITE" id="PS50943">
    <property type="entry name" value="HTH_CROC1"/>
    <property type="match status" value="1"/>
</dbReference>
<dbReference type="Proteomes" id="UP000005496">
    <property type="component" value="Unassembled WGS sequence"/>
</dbReference>
<feature type="domain" description="HTH cro/C1-type" evidence="1">
    <location>
        <begin position="7"/>
        <end position="61"/>
    </location>
</feature>
<dbReference type="CDD" id="cd00093">
    <property type="entry name" value="HTH_XRE"/>
    <property type="match status" value="1"/>
</dbReference>
<organism evidence="2 3">
    <name type="scientific">Desulfonatronospira thiodismutans ASO3-1</name>
    <dbReference type="NCBI Taxonomy" id="555779"/>
    <lineage>
        <taxon>Bacteria</taxon>
        <taxon>Pseudomonadati</taxon>
        <taxon>Thermodesulfobacteriota</taxon>
        <taxon>Desulfovibrionia</taxon>
        <taxon>Desulfovibrionales</taxon>
        <taxon>Desulfonatronovibrionaceae</taxon>
        <taxon>Desulfonatronospira</taxon>
    </lineage>
</organism>
<name>D6SUX2_9BACT</name>
<keyword evidence="3" id="KW-1185">Reference proteome</keyword>
<protein>
    <submittedName>
        <fullName evidence="2">Transcriptional regulator, XRE family</fullName>
    </submittedName>
</protein>
<gene>
    <name evidence="2" type="ORF">Dthio_PD0011</name>
</gene>
<dbReference type="Pfam" id="PF01381">
    <property type="entry name" value="HTH_3"/>
    <property type="match status" value="1"/>
</dbReference>
<dbReference type="Gene3D" id="1.10.260.40">
    <property type="entry name" value="lambda repressor-like DNA-binding domains"/>
    <property type="match status" value="1"/>
</dbReference>
<dbReference type="EMBL" id="ACJN02000005">
    <property type="protein sequence ID" value="EFI32728.1"/>
    <property type="molecule type" value="Genomic_DNA"/>
</dbReference>
<accession>D6SUX2</accession>
<comment type="caution">
    <text evidence="2">The sequence shown here is derived from an EMBL/GenBank/DDBJ whole genome shotgun (WGS) entry which is preliminary data.</text>
</comment>
<evidence type="ECO:0000259" key="1">
    <source>
        <dbReference type="PROSITE" id="PS50943"/>
    </source>
</evidence>